<reference evidence="2" key="1">
    <citation type="journal article" date="2020" name="Nature">
        <title>Giant virus diversity and host interactions through global metagenomics.</title>
        <authorList>
            <person name="Schulz F."/>
            <person name="Roux S."/>
            <person name="Paez-Espino D."/>
            <person name="Jungbluth S."/>
            <person name="Walsh D.A."/>
            <person name="Denef V.J."/>
            <person name="McMahon K.D."/>
            <person name="Konstantinidis K.T."/>
            <person name="Eloe-Fadrosh E.A."/>
            <person name="Kyrpides N.C."/>
            <person name="Woyke T."/>
        </authorList>
    </citation>
    <scope>NUCLEOTIDE SEQUENCE</scope>
    <source>
        <strain evidence="2">GVMAG-S-1016713-123</strain>
    </source>
</reference>
<keyword evidence="1" id="KW-0812">Transmembrane</keyword>
<organism evidence="2">
    <name type="scientific">viral metagenome</name>
    <dbReference type="NCBI Taxonomy" id="1070528"/>
    <lineage>
        <taxon>unclassified sequences</taxon>
        <taxon>metagenomes</taxon>
        <taxon>organismal metagenomes</taxon>
    </lineage>
</organism>
<dbReference type="AlphaFoldDB" id="A0A6C0LXH3"/>
<keyword evidence="1" id="KW-0472">Membrane</keyword>
<sequence length="145" mass="16987">MTTDLKPPEFFSEKYKNNKISFFSLLDRVQKSFIAFKQDQENEDAERLYRGYVARVGEFHVNEKKVDVEFAKNNNKANIIIDQLTKVIEDDKKTFSTLTREYNSIKESNNSFEQTYSDSVYNYNYQLLYGTSLIGMVILMVISAK</sequence>
<accession>A0A6C0LXH3</accession>
<keyword evidence="1" id="KW-1133">Transmembrane helix</keyword>
<feature type="transmembrane region" description="Helical" evidence="1">
    <location>
        <begin position="127"/>
        <end position="144"/>
    </location>
</feature>
<dbReference type="EMBL" id="MN740571">
    <property type="protein sequence ID" value="QHU34451.1"/>
    <property type="molecule type" value="Genomic_DNA"/>
</dbReference>
<name>A0A6C0LXH3_9ZZZZ</name>
<evidence type="ECO:0000313" key="2">
    <source>
        <dbReference type="EMBL" id="QHU34451.1"/>
    </source>
</evidence>
<proteinExistence type="predicted"/>
<evidence type="ECO:0000256" key="1">
    <source>
        <dbReference type="SAM" id="Phobius"/>
    </source>
</evidence>
<protein>
    <submittedName>
        <fullName evidence="2">Uncharacterized protein</fullName>
    </submittedName>
</protein>